<feature type="domain" description="4Fe-4S ferredoxin-type" evidence="7">
    <location>
        <begin position="21"/>
        <end position="51"/>
    </location>
</feature>
<dbReference type="EMBL" id="DSUH01000375">
    <property type="protein sequence ID" value="HGU34400.1"/>
    <property type="molecule type" value="Genomic_DNA"/>
</dbReference>
<dbReference type="PANTHER" id="PTHR43551:SF1">
    <property type="entry name" value="HETERODISULFIDE REDUCTASE"/>
    <property type="match status" value="1"/>
</dbReference>
<gene>
    <name evidence="8" type="ORF">ENS29_16370</name>
</gene>
<evidence type="ECO:0000256" key="1">
    <source>
        <dbReference type="ARBA" id="ARBA00022448"/>
    </source>
</evidence>
<evidence type="ECO:0000256" key="5">
    <source>
        <dbReference type="ARBA" id="ARBA00023004"/>
    </source>
</evidence>
<evidence type="ECO:0000256" key="3">
    <source>
        <dbReference type="ARBA" id="ARBA00022723"/>
    </source>
</evidence>
<sequence>MSEMEQTGHRRLDRLDHTRLRNWPFGQDYCLTCAMCSGSCPVAGVDGFDPRKVVRMAGLGLLEELVDARWPWICTMCGKCEAVCPMDIRIPDLIRSIRGKRERDLVPGILHKGLAAALKTGNNLGMPREDFIYVLEDVAAEIAEEPGFEDFQVPIDKTGTNLLTTIHNKLVNTHTEDLKHWWKIFHAAKEDWTVSSINWEGTNWGFFTGDDEGMRTMVGRIVEQMERLEVKNLMWPE</sequence>
<evidence type="ECO:0000313" key="8">
    <source>
        <dbReference type="EMBL" id="HGU34400.1"/>
    </source>
</evidence>
<dbReference type="PROSITE" id="PS00198">
    <property type="entry name" value="4FE4S_FER_1"/>
    <property type="match status" value="1"/>
</dbReference>
<organism evidence="8">
    <name type="scientific">Desulfatirhabdium butyrativorans</name>
    <dbReference type="NCBI Taxonomy" id="340467"/>
    <lineage>
        <taxon>Bacteria</taxon>
        <taxon>Pseudomonadati</taxon>
        <taxon>Thermodesulfobacteriota</taxon>
        <taxon>Desulfobacteria</taxon>
        <taxon>Desulfobacterales</taxon>
        <taxon>Desulfatirhabdiaceae</taxon>
        <taxon>Desulfatirhabdium</taxon>
    </lineage>
</organism>
<protein>
    <recommendedName>
        <fullName evidence="7">4Fe-4S ferredoxin-type domain-containing protein</fullName>
    </recommendedName>
</protein>
<evidence type="ECO:0000259" key="7">
    <source>
        <dbReference type="PROSITE" id="PS51379"/>
    </source>
</evidence>
<dbReference type="InterPro" id="IPR017896">
    <property type="entry name" value="4Fe4S_Fe-S-bd"/>
</dbReference>
<evidence type="ECO:0000256" key="6">
    <source>
        <dbReference type="ARBA" id="ARBA00023014"/>
    </source>
</evidence>
<dbReference type="PANTHER" id="PTHR43551">
    <property type="entry name" value="FUMARATE REDUCTASE IRON-SULFUR SUBUNIT"/>
    <property type="match status" value="1"/>
</dbReference>
<keyword evidence="4" id="KW-0249">Electron transport</keyword>
<dbReference type="Pfam" id="PF13183">
    <property type="entry name" value="Fer4_8"/>
    <property type="match status" value="1"/>
</dbReference>
<accession>A0A7C4RUK6</accession>
<reference evidence="8" key="1">
    <citation type="journal article" date="2020" name="mSystems">
        <title>Genome- and Community-Level Interaction Insights into Carbon Utilization and Element Cycling Functions of Hydrothermarchaeota in Hydrothermal Sediment.</title>
        <authorList>
            <person name="Zhou Z."/>
            <person name="Liu Y."/>
            <person name="Xu W."/>
            <person name="Pan J."/>
            <person name="Luo Z.H."/>
            <person name="Li M."/>
        </authorList>
    </citation>
    <scope>NUCLEOTIDE SEQUENCE [LARGE SCALE GENOMIC DNA]</scope>
    <source>
        <strain evidence="8">SpSt-477</strain>
    </source>
</reference>
<dbReference type="Gene3D" id="1.10.1060.10">
    <property type="entry name" value="Alpha-helical ferredoxin"/>
    <property type="match status" value="1"/>
</dbReference>
<dbReference type="InterPro" id="IPR009051">
    <property type="entry name" value="Helical_ferredxn"/>
</dbReference>
<dbReference type="SUPFAM" id="SSF46548">
    <property type="entry name" value="alpha-helical ferredoxin"/>
    <property type="match status" value="1"/>
</dbReference>
<feature type="domain" description="4Fe-4S ferredoxin-type" evidence="7">
    <location>
        <begin position="62"/>
        <end position="94"/>
    </location>
</feature>
<keyword evidence="5" id="KW-0408">Iron</keyword>
<comment type="caution">
    <text evidence="8">The sequence shown here is derived from an EMBL/GenBank/DDBJ whole genome shotgun (WGS) entry which is preliminary data.</text>
</comment>
<evidence type="ECO:0000256" key="4">
    <source>
        <dbReference type="ARBA" id="ARBA00022982"/>
    </source>
</evidence>
<proteinExistence type="predicted"/>
<evidence type="ECO:0000256" key="2">
    <source>
        <dbReference type="ARBA" id="ARBA00022485"/>
    </source>
</evidence>
<dbReference type="GO" id="GO:0046872">
    <property type="term" value="F:metal ion binding"/>
    <property type="evidence" value="ECO:0007669"/>
    <property type="project" value="UniProtKB-KW"/>
</dbReference>
<keyword evidence="6" id="KW-0411">Iron-sulfur</keyword>
<dbReference type="GO" id="GO:0051539">
    <property type="term" value="F:4 iron, 4 sulfur cluster binding"/>
    <property type="evidence" value="ECO:0007669"/>
    <property type="project" value="UniProtKB-KW"/>
</dbReference>
<name>A0A7C4RUK6_9BACT</name>
<dbReference type="PROSITE" id="PS51379">
    <property type="entry name" value="4FE4S_FER_2"/>
    <property type="match status" value="2"/>
</dbReference>
<keyword evidence="2" id="KW-0004">4Fe-4S</keyword>
<keyword evidence="1" id="KW-0813">Transport</keyword>
<keyword evidence="3" id="KW-0479">Metal-binding</keyword>
<dbReference type="InterPro" id="IPR017900">
    <property type="entry name" value="4Fe4S_Fe_S_CS"/>
</dbReference>
<dbReference type="AlphaFoldDB" id="A0A7C4RUK6"/>